<evidence type="ECO:0000256" key="1">
    <source>
        <dbReference type="ARBA" id="ARBA00009437"/>
    </source>
</evidence>
<keyword evidence="3" id="KW-0804">Transcription</keyword>
<evidence type="ECO:0000259" key="4">
    <source>
        <dbReference type="PROSITE" id="PS50931"/>
    </source>
</evidence>
<gene>
    <name evidence="5" type="ORF">FAZ98_34060</name>
</gene>
<dbReference type="SUPFAM" id="SSF46785">
    <property type="entry name" value="Winged helix' DNA-binding domain"/>
    <property type="match status" value="2"/>
</dbReference>
<proteinExistence type="inferred from homology"/>
<evidence type="ECO:0000313" key="6">
    <source>
        <dbReference type="Proteomes" id="UP000433577"/>
    </source>
</evidence>
<dbReference type="Gene3D" id="1.10.10.10">
    <property type="entry name" value="Winged helix-like DNA-binding domain superfamily/Winged helix DNA-binding domain"/>
    <property type="match status" value="2"/>
</dbReference>
<name>A0A7Z2GRS1_9BURK</name>
<feature type="domain" description="HTH lysR-type" evidence="4">
    <location>
        <begin position="1"/>
        <end position="58"/>
    </location>
</feature>
<keyword evidence="2" id="KW-0805">Transcription regulation</keyword>
<dbReference type="PANTHER" id="PTHR30126">
    <property type="entry name" value="HTH-TYPE TRANSCRIPTIONAL REGULATOR"/>
    <property type="match status" value="1"/>
</dbReference>
<dbReference type="PRINTS" id="PR00039">
    <property type="entry name" value="HTHLYSR"/>
</dbReference>
<comment type="similarity">
    <text evidence="1">Belongs to the LysR transcriptional regulatory family.</text>
</comment>
<dbReference type="InterPro" id="IPR036388">
    <property type="entry name" value="WH-like_DNA-bd_sf"/>
</dbReference>
<dbReference type="GO" id="GO:0000976">
    <property type="term" value="F:transcription cis-regulatory region binding"/>
    <property type="evidence" value="ECO:0007669"/>
    <property type="project" value="TreeGrafter"/>
</dbReference>
<evidence type="ECO:0000313" key="5">
    <source>
        <dbReference type="EMBL" id="QGZ66767.1"/>
    </source>
</evidence>
<organism evidence="5 6">
    <name type="scientific">Paraburkholderia acidisoli</name>
    <dbReference type="NCBI Taxonomy" id="2571748"/>
    <lineage>
        <taxon>Bacteria</taxon>
        <taxon>Pseudomonadati</taxon>
        <taxon>Pseudomonadota</taxon>
        <taxon>Betaproteobacteria</taxon>
        <taxon>Burkholderiales</taxon>
        <taxon>Burkholderiaceae</taxon>
        <taxon>Paraburkholderia</taxon>
    </lineage>
</organism>
<dbReference type="OrthoDB" id="3252676at2"/>
<protein>
    <submittedName>
        <fullName evidence="5">LysR family transcriptional regulator</fullName>
    </submittedName>
</protein>
<dbReference type="InterPro" id="IPR000847">
    <property type="entry name" value="LysR_HTH_N"/>
</dbReference>
<dbReference type="PROSITE" id="PS50931">
    <property type="entry name" value="HTH_LYSR"/>
    <property type="match status" value="2"/>
</dbReference>
<dbReference type="EMBL" id="CP046916">
    <property type="protein sequence ID" value="QGZ66767.1"/>
    <property type="molecule type" value="Genomic_DNA"/>
</dbReference>
<keyword evidence="6" id="KW-1185">Reference proteome</keyword>
<evidence type="ECO:0000256" key="2">
    <source>
        <dbReference type="ARBA" id="ARBA00023015"/>
    </source>
</evidence>
<dbReference type="AlphaFoldDB" id="A0A7Z2GRS1"/>
<dbReference type="PANTHER" id="PTHR30126:SF91">
    <property type="entry name" value="LYSR FAMILY TRANSCRIPTIONAL REGULATOR"/>
    <property type="match status" value="1"/>
</dbReference>
<dbReference type="Proteomes" id="UP000433577">
    <property type="component" value="Chromosome 4"/>
</dbReference>
<feature type="domain" description="HTH lysR-type" evidence="4">
    <location>
        <begin position="115"/>
        <end position="172"/>
    </location>
</feature>
<dbReference type="KEGG" id="pacs:FAZ98_34060"/>
<dbReference type="Pfam" id="PF00126">
    <property type="entry name" value="HTH_1"/>
    <property type="match status" value="2"/>
</dbReference>
<reference evidence="5 6" key="1">
    <citation type="submission" date="2019-12" db="EMBL/GenBank/DDBJ databases">
        <title>Paraburkholderia acidiphila 7Q-K02 sp. nov and Paraburkholderia acidisoli DHF22 sp. nov., two strains isolated from forest soil.</title>
        <authorList>
            <person name="Gao Z."/>
            <person name="Qiu L."/>
        </authorList>
    </citation>
    <scope>NUCLEOTIDE SEQUENCE [LARGE SCALE GENOMIC DNA]</scope>
    <source>
        <strain evidence="5 6">DHF22</strain>
    </source>
</reference>
<dbReference type="InterPro" id="IPR036390">
    <property type="entry name" value="WH_DNA-bd_sf"/>
</dbReference>
<accession>A0A7Z2GRS1</accession>
<evidence type="ECO:0000256" key="3">
    <source>
        <dbReference type="ARBA" id="ARBA00023163"/>
    </source>
</evidence>
<dbReference type="GO" id="GO:0003700">
    <property type="term" value="F:DNA-binding transcription factor activity"/>
    <property type="evidence" value="ECO:0007669"/>
    <property type="project" value="InterPro"/>
</dbReference>
<sequence length="223" mass="23561">MNLARLKVLLAVIETGSISAAARVLGRAQSRVTATIQELEAELGFALVVRTAAGSFATTAAARMLPRLRAVFAALDAWRGWRRVAIDVNIAPAGGVNAAAAGLRLGWCALPDAALKTRRLDIFRSLVHAGSMTRVACEMNITQPAVSASVAALERCTRRALFERTPGGLIAAPQARELAEIVDGVLAEVGRLVNDAARVPPRSAPRAAGFIDGKHRQKTAVLR</sequence>
<dbReference type="RefSeq" id="WP_158958424.1">
    <property type="nucleotide sequence ID" value="NZ_CP046916.1"/>
</dbReference>